<name>A0A816J9R4_BRANA</name>
<accession>A0A816J9R4</accession>
<proteinExistence type="predicted"/>
<dbReference type="EMBL" id="HG994368">
    <property type="protein sequence ID" value="CAF1811915.1"/>
    <property type="molecule type" value="Genomic_DNA"/>
</dbReference>
<dbReference type="Proteomes" id="UP001295469">
    <property type="component" value="Chromosome C04"/>
</dbReference>
<reference evidence="1" key="1">
    <citation type="submission" date="2021-01" db="EMBL/GenBank/DDBJ databases">
        <authorList>
            <consortium name="Genoscope - CEA"/>
            <person name="William W."/>
        </authorList>
    </citation>
    <scope>NUCLEOTIDE SEQUENCE</scope>
</reference>
<gene>
    <name evidence="1" type="ORF">DARMORV10_C04P09970.1</name>
</gene>
<dbReference type="AlphaFoldDB" id="A0A816J9R4"/>
<organism evidence="1">
    <name type="scientific">Brassica napus</name>
    <name type="common">Rape</name>
    <dbReference type="NCBI Taxonomy" id="3708"/>
    <lineage>
        <taxon>Eukaryota</taxon>
        <taxon>Viridiplantae</taxon>
        <taxon>Streptophyta</taxon>
        <taxon>Embryophyta</taxon>
        <taxon>Tracheophyta</taxon>
        <taxon>Spermatophyta</taxon>
        <taxon>Magnoliopsida</taxon>
        <taxon>eudicotyledons</taxon>
        <taxon>Gunneridae</taxon>
        <taxon>Pentapetalae</taxon>
        <taxon>rosids</taxon>
        <taxon>malvids</taxon>
        <taxon>Brassicales</taxon>
        <taxon>Brassicaceae</taxon>
        <taxon>Brassiceae</taxon>
        <taxon>Brassica</taxon>
    </lineage>
</organism>
<evidence type="ECO:0000313" key="1">
    <source>
        <dbReference type="EMBL" id="CAF1811915.1"/>
    </source>
</evidence>
<protein>
    <submittedName>
        <fullName evidence="1">(rape) hypothetical protein</fullName>
    </submittedName>
</protein>
<sequence length="237" mass="25506">MTVERVEDATVEIELTGSVVPAAAAASTFGVNSCSIYKNLNLNLDLIGESDELHLYLSLSISIPRTSEDLESSLHLKLSLHLELPPSQPLSPSRALSISGSLSVTSCIHLRLSGSPSVTICLHLVLSLFSEENPSPISSPSSLTHLRSHLEALLPISDLISKLSLLRAHLISKLSLLLFSLRGLAVTPFLYLHGSIAGLLRSSQAHSLKLRPSQTHSLLLFLSLFKMSTSKDECPGN</sequence>